<keyword evidence="3" id="KW-0067">ATP-binding</keyword>
<feature type="region of interest" description="Disordered" evidence="4">
    <location>
        <begin position="101"/>
        <end position="140"/>
    </location>
</feature>
<evidence type="ECO:0000259" key="5">
    <source>
        <dbReference type="PROSITE" id="PS51194"/>
    </source>
</evidence>
<dbReference type="CDD" id="cd18793">
    <property type="entry name" value="SF2_C_SNF"/>
    <property type="match status" value="1"/>
</dbReference>
<evidence type="ECO:0000256" key="2">
    <source>
        <dbReference type="ARBA" id="ARBA00022801"/>
    </source>
</evidence>
<dbReference type="RefSeq" id="XP_002488741.1">
    <property type="nucleotide sequence ID" value="XM_002488696.1"/>
</dbReference>
<dbReference type="PROSITE" id="PS51194">
    <property type="entry name" value="HELICASE_CTER"/>
    <property type="match status" value="1"/>
</dbReference>
<dbReference type="OMA" id="IKLPACW"/>
<dbReference type="HOGENOM" id="CLU_260520_0_0_1"/>
<dbReference type="GO" id="GO:0005524">
    <property type="term" value="F:ATP binding"/>
    <property type="evidence" value="ECO:0007669"/>
    <property type="project" value="UniProtKB-KW"/>
</dbReference>
<dbReference type="GO" id="GO:0006281">
    <property type="term" value="P:DNA repair"/>
    <property type="evidence" value="ECO:0007669"/>
    <property type="project" value="TreeGrafter"/>
</dbReference>
<dbReference type="PANTHER" id="PTHR45626">
    <property type="entry name" value="TRANSCRIPTION TERMINATION FACTOR 2-RELATED"/>
    <property type="match status" value="1"/>
</dbReference>
<dbReference type="InterPro" id="IPR027417">
    <property type="entry name" value="P-loop_NTPase"/>
</dbReference>
<feature type="compositionally biased region" description="Polar residues" evidence="4">
    <location>
        <begin position="378"/>
        <end position="394"/>
    </location>
</feature>
<dbReference type="Gene3D" id="3.40.50.300">
    <property type="entry name" value="P-loop containing nucleotide triphosphate hydrolases"/>
    <property type="match status" value="2"/>
</dbReference>
<dbReference type="InterPro" id="IPR014001">
    <property type="entry name" value="Helicase_ATP-bd"/>
</dbReference>
<feature type="compositionally biased region" description="Acidic residues" evidence="4">
    <location>
        <begin position="567"/>
        <end position="581"/>
    </location>
</feature>
<keyword evidence="1" id="KW-0547">Nucleotide-binding</keyword>
<dbReference type="Proteomes" id="UP000001745">
    <property type="component" value="Unassembled WGS sequence"/>
</dbReference>
<gene>
    <name evidence="6" type="ORF">TSTA_008560</name>
</gene>
<evidence type="ECO:0000256" key="4">
    <source>
        <dbReference type="SAM" id="MobiDB-lite"/>
    </source>
</evidence>
<feature type="compositionally biased region" description="Basic residues" evidence="4">
    <location>
        <begin position="101"/>
        <end position="110"/>
    </location>
</feature>
<feature type="compositionally biased region" description="Polar residues" evidence="4">
    <location>
        <begin position="498"/>
        <end position="515"/>
    </location>
</feature>
<dbReference type="EMBL" id="EQ962662">
    <property type="protein sequence ID" value="EED11560.1"/>
    <property type="molecule type" value="Genomic_DNA"/>
</dbReference>
<dbReference type="Pfam" id="PF00176">
    <property type="entry name" value="SNF2-rel_dom"/>
    <property type="match status" value="1"/>
</dbReference>
<dbReference type="InterPro" id="IPR050628">
    <property type="entry name" value="SNF2_RAD54_helicase_TF"/>
</dbReference>
<keyword evidence="7" id="KW-1185">Reference proteome</keyword>
<feature type="compositionally biased region" description="Basic and acidic residues" evidence="4">
    <location>
        <begin position="532"/>
        <end position="546"/>
    </location>
</feature>
<feature type="compositionally biased region" description="Acidic residues" evidence="4">
    <location>
        <begin position="437"/>
        <end position="458"/>
    </location>
</feature>
<dbReference type="SMART" id="SM00487">
    <property type="entry name" value="DEXDc"/>
    <property type="match status" value="1"/>
</dbReference>
<dbReference type="VEuPathDB" id="FungiDB:TSTA_008560"/>
<dbReference type="eggNOG" id="KOG1001">
    <property type="taxonomic scope" value="Eukaryota"/>
</dbReference>
<dbReference type="InterPro" id="IPR049730">
    <property type="entry name" value="SNF2/RAD54-like_C"/>
</dbReference>
<dbReference type="GO" id="GO:0005634">
    <property type="term" value="C:nucleus"/>
    <property type="evidence" value="ECO:0007669"/>
    <property type="project" value="TreeGrafter"/>
</dbReference>
<dbReference type="OrthoDB" id="4161342at2759"/>
<dbReference type="InterPro" id="IPR000330">
    <property type="entry name" value="SNF2_N"/>
</dbReference>
<dbReference type="InterPro" id="IPR001650">
    <property type="entry name" value="Helicase_C-like"/>
</dbReference>
<feature type="region of interest" description="Disordered" evidence="4">
    <location>
        <begin position="295"/>
        <end position="581"/>
    </location>
</feature>
<feature type="compositionally biased region" description="Acidic residues" evidence="4">
    <location>
        <begin position="467"/>
        <end position="476"/>
    </location>
</feature>
<proteinExistence type="predicted"/>
<feature type="domain" description="Helicase C-terminal" evidence="5">
    <location>
        <begin position="1148"/>
        <end position="1313"/>
    </location>
</feature>
<dbReference type="Pfam" id="PF00271">
    <property type="entry name" value="Helicase_C"/>
    <property type="match status" value="1"/>
</dbReference>
<dbReference type="GO" id="GO:0008094">
    <property type="term" value="F:ATP-dependent activity, acting on DNA"/>
    <property type="evidence" value="ECO:0007669"/>
    <property type="project" value="TreeGrafter"/>
</dbReference>
<evidence type="ECO:0000313" key="7">
    <source>
        <dbReference type="Proteomes" id="UP000001745"/>
    </source>
</evidence>
<protein>
    <recommendedName>
        <fullName evidence="5">Helicase C-terminal domain-containing protein</fullName>
    </recommendedName>
</protein>
<dbReference type="SMART" id="SM00490">
    <property type="entry name" value="HELICc"/>
    <property type="match status" value="1"/>
</dbReference>
<feature type="compositionally biased region" description="Basic residues" evidence="4">
    <location>
        <begin position="126"/>
        <end position="135"/>
    </location>
</feature>
<evidence type="ECO:0000256" key="3">
    <source>
        <dbReference type="ARBA" id="ARBA00022840"/>
    </source>
</evidence>
<sequence>MKISKKDCAEEFASKEHNVCEADVRDHWDILKEVLRPIVEQSTTKTKCYVSKEYVDRYMRVTADNTTVKEIRDKLHYLTPQQWHQFFQSCLGGAVDRLRYGKKKGSRKRSRSQDSSSSKDGERTPHQGKKSRNQSRSRDTDTIDSIKTAFLTMVENSKDYIGIKIPLDAKIFCQLPDHPDKLASLSVYLLTASQQDPKFLNSRQLDYGRLKKQFLARYPTNDYWMEISYTSHQIKHVVFDSITLQSAVEKMIMSSDEFSLEAMTWTPTERPLLRFDIQLFSEDDNGMVTVERRFRTVSITPQNPPSPISKPTTKNDDLTRNKIHASIEGSPNEADRGRDSAPVLEDPPSTLSRSEPSTETDEGTTKPNNDGNVMDMTADNTSNTKNDSGDSQSDPADPKVNNKDTVGMPGDNAHPDEASVQSPSDIDDDSRSSESSKEDEDMAGMGEEDLDLNLEDYFSDNRPQETLADDDDDDDENTLRDFDSDVQPGAKSDGLGGSDSTQPKVNGGSDESNVSGRPRDTSQGERPPNRPSPKDINIDENGRESDVALQDEDEDKNNNLLPKGQDEEMAEDGFSDEEDYGEAEKQLVELNSNVILERVTENDINRLCRFLKLQRSDVANIDHRIPIPGLRYGGRPYQAFGAMWMLLQDTGTLRGGFLGDMVGLGKTFTVLMYFVLGLWIANNYADVKNAWKTGDPRHHPLGHTVDGPCPSEKGWPIECCCIKGSLSYQVYNPNKGATVVFAPLSLLDNWVKEFHYFVDPDAMPEDNRPISLAAHSRIKCKNSISVNGGKEPFTIPRLEDFIHKNPGDHQPLNVTAIQKQWKQWFDTKPKQGDQPDFDPPKHNRRMQNIFIITTDRCFKKHVDHKFRLQFFFGRRGYHCIPYGRFRSVHIDEAHKAKTSGCGTIGELKNLRKTAFPPNIWALSGTMLQNSPGDLAGYCGVFQVAARDWNSDDRLEGISEAQLLEDKKAFDSIAEKFSKDTSKELSEPLAKNKKFQDIKARVQRFLQASMIARSHTSLWPDEGTARRLNVTRRTLTEIKRIEPQVLWQRNHLSSEIQAAMEVSKATFEREVKDYINSTEKPVGEKKAIRQVLNKSGGLRTRLFATFPFLVLYDDDIALTQQEIYNKEEGRRQIMDVLPQYEDKCWKLGWIHKYVIETMRKETSYHNGPRKIIFIAQNVCVAHTIHRWLSQKFPEHRVLYIDGHTVGRSSLVEDFSEDNYTRGNEYDSPTMLVATARVFAEGFNVTRASHMVLLEGFFNEASVQQAIGRINRIGQKDPHLEVFQLRTEGDFVEERLDRRVEIRSNLVEASTADAA</sequence>
<name>B8MVA4_TALSN</name>
<dbReference type="GeneID" id="8103244"/>
<organism evidence="6 7">
    <name type="scientific">Talaromyces stipitatus (strain ATCC 10500 / CBS 375.48 / QM 6759 / NRRL 1006)</name>
    <name type="common">Penicillium stipitatum</name>
    <dbReference type="NCBI Taxonomy" id="441959"/>
    <lineage>
        <taxon>Eukaryota</taxon>
        <taxon>Fungi</taxon>
        <taxon>Dikarya</taxon>
        <taxon>Ascomycota</taxon>
        <taxon>Pezizomycotina</taxon>
        <taxon>Eurotiomycetes</taxon>
        <taxon>Eurotiomycetidae</taxon>
        <taxon>Eurotiales</taxon>
        <taxon>Trichocomaceae</taxon>
        <taxon>Talaromyces</taxon>
        <taxon>Talaromyces sect. Talaromyces</taxon>
    </lineage>
</organism>
<keyword evidence="2" id="KW-0378">Hydrolase</keyword>
<reference evidence="7" key="1">
    <citation type="journal article" date="2015" name="Genome Announc.">
        <title>Genome sequence of the AIDS-associated pathogen Penicillium marneffei (ATCC18224) and its near taxonomic relative Talaromyces stipitatus (ATCC10500).</title>
        <authorList>
            <person name="Nierman W.C."/>
            <person name="Fedorova-Abrams N.D."/>
            <person name="Andrianopoulos A."/>
        </authorList>
    </citation>
    <scope>NUCLEOTIDE SEQUENCE [LARGE SCALE GENOMIC DNA]</scope>
    <source>
        <strain evidence="7">ATCC 10500 / CBS 375.48 / QM 6759 / NRRL 1006</strain>
    </source>
</reference>
<evidence type="ECO:0000313" key="6">
    <source>
        <dbReference type="EMBL" id="EED11560.1"/>
    </source>
</evidence>
<dbReference type="STRING" id="441959.B8MVA4"/>
<accession>B8MVA4</accession>
<evidence type="ECO:0000256" key="1">
    <source>
        <dbReference type="ARBA" id="ARBA00022741"/>
    </source>
</evidence>
<dbReference type="SUPFAM" id="SSF52540">
    <property type="entry name" value="P-loop containing nucleoside triphosphate hydrolases"/>
    <property type="match status" value="2"/>
</dbReference>
<dbReference type="GO" id="GO:0016787">
    <property type="term" value="F:hydrolase activity"/>
    <property type="evidence" value="ECO:0007669"/>
    <property type="project" value="UniProtKB-KW"/>
</dbReference>
<dbReference type="InParanoid" id="B8MVA4"/>